<accession>A0AAV2BAL2</accession>
<evidence type="ECO:0000313" key="2">
    <source>
        <dbReference type="Proteomes" id="UP001497382"/>
    </source>
</evidence>
<feature type="non-terminal residue" evidence="1">
    <location>
        <position position="1"/>
    </location>
</feature>
<comment type="caution">
    <text evidence="1">The sequence shown here is derived from an EMBL/GenBank/DDBJ whole genome shotgun (WGS) entry which is preliminary data.</text>
</comment>
<dbReference type="EMBL" id="CAXIEN010000323">
    <property type="protein sequence ID" value="CAL1293275.1"/>
    <property type="molecule type" value="Genomic_DNA"/>
</dbReference>
<dbReference type="AlphaFoldDB" id="A0AAV2BAL2"/>
<dbReference type="PANTHER" id="PTHR46601">
    <property type="entry name" value="ULP_PROTEASE DOMAIN-CONTAINING PROTEIN"/>
    <property type="match status" value="1"/>
</dbReference>
<protein>
    <submittedName>
        <fullName evidence="1">Uncharacterized protein</fullName>
    </submittedName>
</protein>
<reference evidence="1 2" key="1">
    <citation type="submission" date="2024-04" db="EMBL/GenBank/DDBJ databases">
        <authorList>
            <person name="Rising A."/>
            <person name="Reimegard J."/>
            <person name="Sonavane S."/>
            <person name="Akerstrom W."/>
            <person name="Nylinder S."/>
            <person name="Hedman E."/>
            <person name="Kallberg Y."/>
        </authorList>
    </citation>
    <scope>NUCLEOTIDE SEQUENCE [LARGE SCALE GENOMIC DNA]</scope>
</reference>
<sequence>LYTRWRFQIHEAATKRRLRVLTIRHVILGLTLTSATWNYTESGHGKGAPDGIGSVIKQNADKAVAEGNDIPDTDALFKVLKTRCPGVFTTMVSESDINQIEKALPQFIKPLVGTMKVHQLSWCKTKPLSIDTRSFSGFQCKPDDLVFIIILNSTLMMRW</sequence>
<organism evidence="1 2">
    <name type="scientific">Larinioides sclopetarius</name>
    <dbReference type="NCBI Taxonomy" id="280406"/>
    <lineage>
        <taxon>Eukaryota</taxon>
        <taxon>Metazoa</taxon>
        <taxon>Ecdysozoa</taxon>
        <taxon>Arthropoda</taxon>
        <taxon>Chelicerata</taxon>
        <taxon>Arachnida</taxon>
        <taxon>Araneae</taxon>
        <taxon>Araneomorphae</taxon>
        <taxon>Entelegynae</taxon>
        <taxon>Araneoidea</taxon>
        <taxon>Araneidae</taxon>
        <taxon>Larinioides</taxon>
    </lineage>
</organism>
<proteinExistence type="predicted"/>
<name>A0AAV2BAL2_9ARAC</name>
<dbReference type="Proteomes" id="UP001497382">
    <property type="component" value="Unassembled WGS sequence"/>
</dbReference>
<evidence type="ECO:0000313" key="1">
    <source>
        <dbReference type="EMBL" id="CAL1293275.1"/>
    </source>
</evidence>
<gene>
    <name evidence="1" type="ORF">LARSCL_LOCUS18110</name>
</gene>
<keyword evidence="2" id="KW-1185">Reference proteome</keyword>
<dbReference type="PANTHER" id="PTHR46601:SF1">
    <property type="entry name" value="ADF-H DOMAIN-CONTAINING PROTEIN"/>
    <property type="match status" value="1"/>
</dbReference>